<evidence type="ECO:0000313" key="4">
    <source>
        <dbReference type="Proteomes" id="UP000664144"/>
    </source>
</evidence>
<feature type="compositionally biased region" description="Basic and acidic residues" evidence="1">
    <location>
        <begin position="141"/>
        <end position="152"/>
    </location>
</feature>
<sequence>MFNNTQPGPPATMMAALHTMAEHSKALPPGTNLDLYFAQLMRENHRAAVSMSALELQQGHDPELLRIAQDIYHAHQQLVWGLDSAIERIQAQPPTYHDHTTQSERLSRLLEAATAGLHPAAHRNIAKVEAGPDSLNHHHTPKQEDGGTGSIDHDYAALLVPHHQNSITLARAELELGRDEPLQRAAYFILRDQQREIEQVQVWLTQHPRQGK</sequence>
<name>A0A939F0C7_9BACT</name>
<evidence type="ECO:0000313" key="3">
    <source>
        <dbReference type="EMBL" id="MBO0360426.1"/>
    </source>
</evidence>
<reference evidence="3" key="1">
    <citation type="submission" date="2021-03" db="EMBL/GenBank/DDBJ databases">
        <authorList>
            <person name="Kim M.K."/>
        </authorList>
    </citation>
    <scope>NUCLEOTIDE SEQUENCE</scope>
    <source>
        <strain evidence="3">BT186</strain>
    </source>
</reference>
<dbReference type="EMBL" id="JAFLQZ010000019">
    <property type="protein sequence ID" value="MBO0360426.1"/>
    <property type="molecule type" value="Genomic_DNA"/>
</dbReference>
<dbReference type="PANTHER" id="PTHR36933">
    <property type="entry name" value="SLL0788 PROTEIN"/>
    <property type="match status" value="1"/>
</dbReference>
<protein>
    <submittedName>
        <fullName evidence="3">DUF305 domain-containing protein</fullName>
    </submittedName>
</protein>
<organism evidence="3 4">
    <name type="scientific">Hymenobacter telluris</name>
    <dbReference type="NCBI Taxonomy" id="2816474"/>
    <lineage>
        <taxon>Bacteria</taxon>
        <taxon>Pseudomonadati</taxon>
        <taxon>Bacteroidota</taxon>
        <taxon>Cytophagia</taxon>
        <taxon>Cytophagales</taxon>
        <taxon>Hymenobacteraceae</taxon>
        <taxon>Hymenobacter</taxon>
    </lineage>
</organism>
<feature type="region of interest" description="Disordered" evidence="1">
    <location>
        <begin position="131"/>
        <end position="152"/>
    </location>
</feature>
<dbReference type="PANTHER" id="PTHR36933:SF1">
    <property type="entry name" value="SLL0788 PROTEIN"/>
    <property type="match status" value="1"/>
</dbReference>
<comment type="caution">
    <text evidence="3">The sequence shown here is derived from an EMBL/GenBank/DDBJ whole genome shotgun (WGS) entry which is preliminary data.</text>
</comment>
<dbReference type="Pfam" id="PF03713">
    <property type="entry name" value="DUF305"/>
    <property type="match status" value="1"/>
</dbReference>
<evidence type="ECO:0000259" key="2">
    <source>
        <dbReference type="Pfam" id="PF03713"/>
    </source>
</evidence>
<dbReference type="Gene3D" id="1.20.1260.10">
    <property type="match status" value="1"/>
</dbReference>
<dbReference type="AlphaFoldDB" id="A0A939F0C7"/>
<keyword evidence="4" id="KW-1185">Reference proteome</keyword>
<dbReference type="InterPro" id="IPR005183">
    <property type="entry name" value="DUF305_CopM-like"/>
</dbReference>
<evidence type="ECO:0000256" key="1">
    <source>
        <dbReference type="SAM" id="MobiDB-lite"/>
    </source>
</evidence>
<feature type="domain" description="DUF305" evidence="2">
    <location>
        <begin position="34"/>
        <end position="204"/>
    </location>
</feature>
<dbReference type="InterPro" id="IPR012347">
    <property type="entry name" value="Ferritin-like"/>
</dbReference>
<proteinExistence type="predicted"/>
<dbReference type="Proteomes" id="UP000664144">
    <property type="component" value="Unassembled WGS sequence"/>
</dbReference>
<dbReference type="RefSeq" id="WP_206986352.1">
    <property type="nucleotide sequence ID" value="NZ_JAFLQZ010000019.1"/>
</dbReference>
<gene>
    <name evidence="3" type="ORF">J0X19_20865</name>
</gene>
<accession>A0A939F0C7</accession>